<reference evidence="8 9" key="1">
    <citation type="submission" date="2023-09" db="EMBL/GenBank/DDBJ databases">
        <title>Pyrofollis japonicus gen. nov. sp. nov., a novel member of the family Pyrodictiaceae isolated from the Iheya North hydrothermal field.</title>
        <authorList>
            <person name="Miyazaki U."/>
            <person name="Sanari M."/>
            <person name="Tame A."/>
            <person name="Kitajima M."/>
            <person name="Okamoto A."/>
            <person name="Sawayama S."/>
            <person name="Miyazaki J."/>
            <person name="Takai K."/>
            <person name="Nakagawa S."/>
        </authorList>
    </citation>
    <scope>NUCLEOTIDE SEQUENCE [LARGE SCALE GENOMIC DNA]</scope>
    <source>
        <strain evidence="8 9">AV2</strain>
    </source>
</reference>
<evidence type="ECO:0000256" key="5">
    <source>
        <dbReference type="ARBA" id="ARBA00023125"/>
    </source>
</evidence>
<dbReference type="SUPFAM" id="SSF52980">
    <property type="entry name" value="Restriction endonuclease-like"/>
    <property type="match status" value="1"/>
</dbReference>
<dbReference type="GeneID" id="89289576"/>
<dbReference type="Gene3D" id="1.10.150.20">
    <property type="entry name" value="5' to 3' exonuclease, C-terminal subdomain"/>
    <property type="match status" value="1"/>
</dbReference>
<sequence length="225" mass="25715">MAECRRPRVYVDERERGSGVPEALAELGAAVIYTMAGVGDYIVSDRVAIERKTVYDLAESLFDGRLFDQVRRLSEHYDIPVILVEGDPGKLDSYTTRGQQVRMALSSITIDYGVRVLWSLNQRETARMIYSIACREQYGSQRSVVVHRKPRLDKLWMQQLYVVQSLPGIGPRLAEKLLEKFGSIGAICRASVVELERVLGYERAQRIYRVLHAPYKPPRKQQPDK</sequence>
<keyword evidence="1" id="KW-0540">Nuclease</keyword>
<keyword evidence="6" id="KW-0234">DNA repair</keyword>
<evidence type="ECO:0000313" key="8">
    <source>
        <dbReference type="EMBL" id="BES81999.1"/>
    </source>
</evidence>
<evidence type="ECO:0000256" key="1">
    <source>
        <dbReference type="ARBA" id="ARBA00022722"/>
    </source>
</evidence>
<protein>
    <submittedName>
        <fullName evidence="8">3'-flap repair endonuclease Xpf</fullName>
    </submittedName>
</protein>
<dbReference type="PANTHER" id="PTHR10150:SF0">
    <property type="entry name" value="DNA REPAIR ENDONUCLEASE XPF"/>
    <property type="match status" value="1"/>
</dbReference>
<evidence type="ECO:0000256" key="4">
    <source>
        <dbReference type="ARBA" id="ARBA00022801"/>
    </source>
</evidence>
<dbReference type="InterPro" id="IPR006166">
    <property type="entry name" value="ERCC4_domain"/>
</dbReference>
<name>A0ABM8IWT9_9CREN</name>
<gene>
    <name evidence="8" type="primary">xpf</name>
    <name evidence="8" type="ORF">PABY_15660</name>
</gene>
<dbReference type="InterPro" id="IPR010994">
    <property type="entry name" value="RuvA_2-like"/>
</dbReference>
<keyword evidence="4" id="KW-0378">Hydrolase</keyword>
<dbReference type="Gene3D" id="3.40.50.10130">
    <property type="match status" value="1"/>
</dbReference>
<keyword evidence="5" id="KW-0238">DNA-binding</keyword>
<feature type="domain" description="ERCC4" evidence="7">
    <location>
        <begin position="8"/>
        <end position="88"/>
    </location>
</feature>
<dbReference type="GO" id="GO:0004519">
    <property type="term" value="F:endonuclease activity"/>
    <property type="evidence" value="ECO:0007669"/>
    <property type="project" value="UniProtKB-KW"/>
</dbReference>
<evidence type="ECO:0000256" key="2">
    <source>
        <dbReference type="ARBA" id="ARBA00022759"/>
    </source>
</evidence>
<evidence type="ECO:0000259" key="7">
    <source>
        <dbReference type="SMART" id="SM00891"/>
    </source>
</evidence>
<proteinExistence type="predicted"/>
<keyword evidence="2 8" id="KW-0255">Endonuclease</keyword>
<accession>A0ABM8IWT9</accession>
<dbReference type="RefSeq" id="WP_338248901.1">
    <property type="nucleotide sequence ID" value="NZ_AP028907.1"/>
</dbReference>
<dbReference type="Proteomes" id="UP001341135">
    <property type="component" value="Chromosome"/>
</dbReference>
<evidence type="ECO:0000256" key="6">
    <source>
        <dbReference type="ARBA" id="ARBA00023204"/>
    </source>
</evidence>
<dbReference type="InterPro" id="IPR011335">
    <property type="entry name" value="Restrct_endonuc-II-like"/>
</dbReference>
<organism evidence="8 9">
    <name type="scientific">Pyrodictium abyssi</name>
    <dbReference type="NCBI Taxonomy" id="54256"/>
    <lineage>
        <taxon>Archaea</taxon>
        <taxon>Thermoproteota</taxon>
        <taxon>Thermoprotei</taxon>
        <taxon>Desulfurococcales</taxon>
        <taxon>Pyrodictiaceae</taxon>
        <taxon>Pyrodictium</taxon>
    </lineage>
</organism>
<dbReference type="SUPFAM" id="SSF47781">
    <property type="entry name" value="RuvA domain 2-like"/>
    <property type="match status" value="1"/>
</dbReference>
<evidence type="ECO:0000256" key="3">
    <source>
        <dbReference type="ARBA" id="ARBA00022763"/>
    </source>
</evidence>
<dbReference type="CDD" id="cd20075">
    <property type="entry name" value="XPF_nuclease_XPF_arch"/>
    <property type="match status" value="1"/>
</dbReference>
<dbReference type="Pfam" id="PF02732">
    <property type="entry name" value="ERCC4"/>
    <property type="match status" value="1"/>
</dbReference>
<dbReference type="SMART" id="SM00891">
    <property type="entry name" value="ERCC4"/>
    <property type="match status" value="1"/>
</dbReference>
<keyword evidence="9" id="KW-1185">Reference proteome</keyword>
<dbReference type="Pfam" id="PF14520">
    <property type="entry name" value="HHH_5"/>
    <property type="match status" value="1"/>
</dbReference>
<dbReference type="PANTHER" id="PTHR10150">
    <property type="entry name" value="DNA REPAIR ENDONUCLEASE XPF"/>
    <property type="match status" value="1"/>
</dbReference>
<dbReference type="EMBL" id="AP028907">
    <property type="protein sequence ID" value="BES81999.1"/>
    <property type="molecule type" value="Genomic_DNA"/>
</dbReference>
<evidence type="ECO:0000313" key="9">
    <source>
        <dbReference type="Proteomes" id="UP001341135"/>
    </source>
</evidence>
<keyword evidence="3" id="KW-0227">DNA damage</keyword>